<organism evidence="15">
    <name type="scientific">Acrobates pygmaeus</name>
    <name type="common">Feathertail glider</name>
    <dbReference type="NCBI Taxonomy" id="190720"/>
    <lineage>
        <taxon>Eukaryota</taxon>
        <taxon>Metazoa</taxon>
        <taxon>Chordata</taxon>
        <taxon>Craniata</taxon>
        <taxon>Vertebrata</taxon>
        <taxon>Euteleostomi</taxon>
        <taxon>Mammalia</taxon>
        <taxon>Metatheria</taxon>
        <taxon>Diprotodontia</taxon>
        <taxon>Acrobatidae</taxon>
        <taxon>Acrobates</taxon>
    </lineage>
</organism>
<evidence type="ECO:0000256" key="3">
    <source>
        <dbReference type="ARBA" id="ARBA00022448"/>
    </source>
</evidence>
<evidence type="ECO:0000256" key="14">
    <source>
        <dbReference type="SAM" id="Phobius"/>
    </source>
</evidence>
<name>A0A075QR61_ACRPY</name>
<dbReference type="InterPro" id="IPR039017">
    <property type="entry name" value="ATP8_mammal"/>
</dbReference>
<dbReference type="EMBL" id="KJ868094">
    <property type="protein sequence ID" value="AIG22842.1"/>
    <property type="molecule type" value="Genomic_DNA"/>
</dbReference>
<dbReference type="GO" id="GO:0031966">
    <property type="term" value="C:mitochondrial membrane"/>
    <property type="evidence" value="ECO:0007669"/>
    <property type="project" value="UniProtKB-SubCell"/>
</dbReference>
<evidence type="ECO:0000256" key="2">
    <source>
        <dbReference type="ARBA" id="ARBA00008892"/>
    </source>
</evidence>
<evidence type="ECO:0000256" key="6">
    <source>
        <dbReference type="ARBA" id="ARBA00022781"/>
    </source>
</evidence>
<evidence type="ECO:0000256" key="7">
    <source>
        <dbReference type="ARBA" id="ARBA00022989"/>
    </source>
</evidence>
<accession>A0A075QR61</accession>
<dbReference type="GO" id="GO:0015986">
    <property type="term" value="P:proton motive force-driven ATP synthesis"/>
    <property type="evidence" value="ECO:0007669"/>
    <property type="project" value="InterPro"/>
</dbReference>
<dbReference type="AlphaFoldDB" id="A0A075QR61"/>
<keyword evidence="9 13" id="KW-0406">Ion transport</keyword>
<sequence length="69" mass="8097">MPQLNTSTWFFTILLMLVSLFCVYQLKMLNQIMVSISPQDEKESLPPAQLPWEKKWTKIYLPHSSPLQS</sequence>
<keyword evidence="4 13" id="KW-0138">CF(0)</keyword>
<evidence type="ECO:0000256" key="5">
    <source>
        <dbReference type="ARBA" id="ARBA00022692"/>
    </source>
</evidence>
<evidence type="ECO:0000256" key="8">
    <source>
        <dbReference type="ARBA" id="ARBA00022990"/>
    </source>
</evidence>
<geneLocation type="mitochondrion" evidence="15"/>
<evidence type="ECO:0000256" key="10">
    <source>
        <dbReference type="ARBA" id="ARBA00023128"/>
    </source>
</evidence>
<proteinExistence type="inferred from homology"/>
<keyword evidence="3 13" id="KW-0813">Transport</keyword>
<keyword evidence="11 14" id="KW-0472">Membrane</keyword>
<evidence type="ECO:0000256" key="1">
    <source>
        <dbReference type="ARBA" id="ARBA00004304"/>
    </source>
</evidence>
<feature type="transmembrane region" description="Helical" evidence="14">
    <location>
        <begin position="6"/>
        <end position="26"/>
    </location>
</feature>
<keyword evidence="10 13" id="KW-0496">Mitochondrion</keyword>
<dbReference type="InterPro" id="IPR001421">
    <property type="entry name" value="ATP8_metazoa"/>
</dbReference>
<dbReference type="PANTHER" id="PTHR13722:SF0">
    <property type="entry name" value="ATP SYNTHASE PROTEIN 8"/>
    <property type="match status" value="1"/>
</dbReference>
<evidence type="ECO:0000256" key="4">
    <source>
        <dbReference type="ARBA" id="ARBA00022547"/>
    </source>
</evidence>
<evidence type="ECO:0000256" key="13">
    <source>
        <dbReference type="RuleBase" id="RU003661"/>
    </source>
</evidence>
<keyword evidence="6 13" id="KW-0375">Hydrogen ion transport</keyword>
<evidence type="ECO:0000256" key="11">
    <source>
        <dbReference type="ARBA" id="ARBA00023136"/>
    </source>
</evidence>
<dbReference type="GO" id="GO:0045259">
    <property type="term" value="C:proton-transporting ATP synthase complex"/>
    <property type="evidence" value="ECO:0007669"/>
    <property type="project" value="UniProtKB-KW"/>
</dbReference>
<dbReference type="GO" id="GO:0015078">
    <property type="term" value="F:proton transmembrane transporter activity"/>
    <property type="evidence" value="ECO:0007669"/>
    <property type="project" value="InterPro"/>
</dbReference>
<reference evidence="15" key="1">
    <citation type="journal article" date="2014" name="Mol. Biol. Evol.">
        <title>Molecular phylogeny, biogeography, and habitat preference evolution of marsupials.</title>
        <authorList>
            <person name="Mitchell K.J."/>
            <person name="Pratt R.C."/>
            <person name="Watson L.N."/>
            <person name="Gibb G.C."/>
            <person name="Llamas B."/>
            <person name="Kasper M."/>
            <person name="Edson J."/>
            <person name="Hopwood B."/>
            <person name="Male D."/>
            <person name="Armstrong K."/>
            <person name="Meyer M."/>
            <person name="Hofreiter M."/>
            <person name="Austin J."/>
            <person name="Donnellan S.C."/>
            <person name="Lee M.S.Y."/>
            <person name="Phillips M.J."/>
            <person name="Cooper A."/>
        </authorList>
    </citation>
    <scope>NUCLEOTIDE SEQUENCE</scope>
</reference>
<keyword evidence="12" id="KW-0066">ATP synthesis</keyword>
<dbReference type="PANTHER" id="PTHR13722">
    <property type="entry name" value="ATP SYNTHASE PROTEIN 8"/>
    <property type="match status" value="1"/>
</dbReference>
<keyword evidence="7 14" id="KW-1133">Transmembrane helix</keyword>
<evidence type="ECO:0000256" key="12">
    <source>
        <dbReference type="ARBA" id="ARBA00023310"/>
    </source>
</evidence>
<comment type="similarity">
    <text evidence="2 13">Belongs to the ATPase protein 8 family.</text>
</comment>
<gene>
    <name evidence="15" type="primary">ATP8</name>
</gene>
<evidence type="ECO:0000256" key="9">
    <source>
        <dbReference type="ARBA" id="ARBA00023065"/>
    </source>
</evidence>
<keyword evidence="8" id="KW-0007">Acetylation</keyword>
<comment type="subcellular location">
    <subcellularLocation>
        <location evidence="1 13">Mitochondrion membrane</location>
        <topology evidence="1 13">Single-pass membrane protein</topology>
    </subcellularLocation>
</comment>
<protein>
    <recommendedName>
        <fullName evidence="13">ATP synthase complex subunit 8</fullName>
    </recommendedName>
</protein>
<evidence type="ECO:0000313" key="15">
    <source>
        <dbReference type="EMBL" id="AIG22842.1"/>
    </source>
</evidence>
<dbReference type="Pfam" id="PF00895">
    <property type="entry name" value="ATP-synt_8"/>
    <property type="match status" value="1"/>
</dbReference>
<keyword evidence="5 13" id="KW-0812">Transmembrane</keyword>